<gene>
    <name evidence="2" type="ORF">EJ04DRAFT_172603</name>
</gene>
<dbReference type="Proteomes" id="UP000799444">
    <property type="component" value="Unassembled WGS sequence"/>
</dbReference>
<keyword evidence="1" id="KW-1133">Transmembrane helix</keyword>
<evidence type="ECO:0000313" key="3">
    <source>
        <dbReference type="Proteomes" id="UP000799444"/>
    </source>
</evidence>
<comment type="caution">
    <text evidence="2">The sequence shown here is derived from an EMBL/GenBank/DDBJ whole genome shotgun (WGS) entry which is preliminary data.</text>
</comment>
<dbReference type="AlphaFoldDB" id="A0A9P4V4B3"/>
<organism evidence="2 3">
    <name type="scientific">Polyplosphaeria fusca</name>
    <dbReference type="NCBI Taxonomy" id="682080"/>
    <lineage>
        <taxon>Eukaryota</taxon>
        <taxon>Fungi</taxon>
        <taxon>Dikarya</taxon>
        <taxon>Ascomycota</taxon>
        <taxon>Pezizomycotina</taxon>
        <taxon>Dothideomycetes</taxon>
        <taxon>Pleosporomycetidae</taxon>
        <taxon>Pleosporales</taxon>
        <taxon>Tetraplosphaeriaceae</taxon>
        <taxon>Polyplosphaeria</taxon>
    </lineage>
</organism>
<evidence type="ECO:0000313" key="2">
    <source>
        <dbReference type="EMBL" id="KAF2736216.1"/>
    </source>
</evidence>
<protein>
    <submittedName>
        <fullName evidence="2">Uncharacterized protein</fullName>
    </submittedName>
</protein>
<sequence length="69" mass="8167">MLGLSATHSSPCIVPMTLRLFWCIRRMLPYLTLFVCLIWQYYQLKWYQMEHAWACGKAPLCPVVGSRRM</sequence>
<keyword evidence="3" id="KW-1185">Reference proteome</keyword>
<keyword evidence="1" id="KW-0472">Membrane</keyword>
<keyword evidence="1" id="KW-0812">Transmembrane</keyword>
<evidence type="ECO:0000256" key="1">
    <source>
        <dbReference type="SAM" id="Phobius"/>
    </source>
</evidence>
<dbReference type="EMBL" id="ML996127">
    <property type="protein sequence ID" value="KAF2736216.1"/>
    <property type="molecule type" value="Genomic_DNA"/>
</dbReference>
<accession>A0A9P4V4B3</accession>
<feature type="transmembrane region" description="Helical" evidence="1">
    <location>
        <begin position="27"/>
        <end position="44"/>
    </location>
</feature>
<proteinExistence type="predicted"/>
<name>A0A9P4V4B3_9PLEO</name>
<reference evidence="2" key="1">
    <citation type="journal article" date="2020" name="Stud. Mycol.">
        <title>101 Dothideomycetes genomes: a test case for predicting lifestyles and emergence of pathogens.</title>
        <authorList>
            <person name="Haridas S."/>
            <person name="Albert R."/>
            <person name="Binder M."/>
            <person name="Bloem J."/>
            <person name="Labutti K."/>
            <person name="Salamov A."/>
            <person name="Andreopoulos B."/>
            <person name="Baker S."/>
            <person name="Barry K."/>
            <person name="Bills G."/>
            <person name="Bluhm B."/>
            <person name="Cannon C."/>
            <person name="Castanera R."/>
            <person name="Culley D."/>
            <person name="Daum C."/>
            <person name="Ezra D."/>
            <person name="Gonzalez J."/>
            <person name="Henrissat B."/>
            <person name="Kuo A."/>
            <person name="Liang C."/>
            <person name="Lipzen A."/>
            <person name="Lutzoni F."/>
            <person name="Magnuson J."/>
            <person name="Mondo S."/>
            <person name="Nolan M."/>
            <person name="Ohm R."/>
            <person name="Pangilinan J."/>
            <person name="Park H.-J."/>
            <person name="Ramirez L."/>
            <person name="Alfaro M."/>
            <person name="Sun H."/>
            <person name="Tritt A."/>
            <person name="Yoshinaga Y."/>
            <person name="Zwiers L.-H."/>
            <person name="Turgeon B."/>
            <person name="Goodwin S."/>
            <person name="Spatafora J."/>
            <person name="Crous P."/>
            <person name="Grigoriev I."/>
        </authorList>
    </citation>
    <scope>NUCLEOTIDE SEQUENCE</scope>
    <source>
        <strain evidence="2">CBS 125425</strain>
    </source>
</reference>